<dbReference type="InterPro" id="IPR052988">
    <property type="entry name" value="Oryzine_lactonohydrolase"/>
</dbReference>
<feature type="domain" description="SMP-30/Gluconolactonase/LRE-like region" evidence="1">
    <location>
        <begin position="165"/>
        <end position="346"/>
    </location>
</feature>
<gene>
    <name evidence="2" type="ORF">AAFC00_007144</name>
</gene>
<comment type="caution">
    <text evidence="2">The sequence shown here is derived from an EMBL/GenBank/DDBJ whole genome shotgun (WGS) entry which is preliminary data.</text>
</comment>
<dbReference type="Pfam" id="PF08450">
    <property type="entry name" value="SGL"/>
    <property type="match status" value="1"/>
</dbReference>
<accession>A0ABR3PHC2</accession>
<dbReference type="InterPro" id="IPR011042">
    <property type="entry name" value="6-blade_b-propeller_TolB-like"/>
</dbReference>
<organism evidence="2 3">
    <name type="scientific">Neodothiora populina</name>
    <dbReference type="NCBI Taxonomy" id="2781224"/>
    <lineage>
        <taxon>Eukaryota</taxon>
        <taxon>Fungi</taxon>
        <taxon>Dikarya</taxon>
        <taxon>Ascomycota</taxon>
        <taxon>Pezizomycotina</taxon>
        <taxon>Dothideomycetes</taxon>
        <taxon>Dothideomycetidae</taxon>
        <taxon>Dothideales</taxon>
        <taxon>Dothioraceae</taxon>
        <taxon>Neodothiora</taxon>
    </lineage>
</organism>
<dbReference type="PANTHER" id="PTHR47064">
    <property type="entry name" value="PUTATIVE (AFU_ORTHOLOGUE AFUA_1G08990)-RELATED"/>
    <property type="match status" value="1"/>
</dbReference>
<protein>
    <recommendedName>
        <fullName evidence="1">SMP-30/Gluconolactonase/LRE-like region domain-containing protein</fullName>
    </recommendedName>
</protein>
<dbReference type="InterPro" id="IPR013658">
    <property type="entry name" value="SGL"/>
</dbReference>
<proteinExistence type="predicted"/>
<sequence>MNLSTSPLAKTNMETKAPTKVFTACKSVTSSDRAIGARRVAAGEATPCFSIYNERFRKIIGESPTLAIEIELAYPFAHEAGVYLPDLDKIFVTSNQYHDTTSGTTAIDITEIKRQSSDGQWIHKKVERERHGIALANGGVNYRDGVLFCDQGDHDTPSRLVYVHATLSDEPSILLDNYHGRSFNSMNDVVVKSDGSIWFTDPIYGFEQGIRPEPQLPSQVYRFDPATGDVRVVADGFGRPNGISFSPDEETVYITDTEWIHGDGDINHTRASTIYAFDVILRGGADFLANRRVFAMADAGIPDGIKCDTDGNVYSGCGDGLNVWGPDGTLLGKMIVPGGVANFCFARKGEILLLNEDKFWVAAISEDVRGALLR</sequence>
<dbReference type="SUPFAM" id="SSF63829">
    <property type="entry name" value="Calcium-dependent phosphotriesterase"/>
    <property type="match status" value="1"/>
</dbReference>
<reference evidence="2 3" key="1">
    <citation type="submission" date="2024-07" db="EMBL/GenBank/DDBJ databases">
        <title>Draft sequence of the Neodothiora populina.</title>
        <authorList>
            <person name="Drown D.D."/>
            <person name="Schuette U.S."/>
            <person name="Buechlein A.B."/>
            <person name="Rusch D.R."/>
            <person name="Winton L.W."/>
            <person name="Adams G.A."/>
        </authorList>
    </citation>
    <scope>NUCLEOTIDE SEQUENCE [LARGE SCALE GENOMIC DNA]</scope>
    <source>
        <strain evidence="2 3">CPC 39397</strain>
    </source>
</reference>
<dbReference type="RefSeq" id="XP_069201806.1">
    <property type="nucleotide sequence ID" value="XM_069347203.1"/>
</dbReference>
<keyword evidence="3" id="KW-1185">Reference proteome</keyword>
<dbReference type="PANTHER" id="PTHR47064:SF2">
    <property type="entry name" value="SMP-30_GLUCONOLACTONASE_LRE-LIKE REGION DOMAIN-CONTAINING PROTEIN-RELATED"/>
    <property type="match status" value="1"/>
</dbReference>
<dbReference type="GeneID" id="95980843"/>
<evidence type="ECO:0000313" key="2">
    <source>
        <dbReference type="EMBL" id="KAL1305533.1"/>
    </source>
</evidence>
<dbReference type="EMBL" id="JBFMKM010000006">
    <property type="protein sequence ID" value="KAL1305533.1"/>
    <property type="molecule type" value="Genomic_DNA"/>
</dbReference>
<dbReference type="Gene3D" id="2.120.10.30">
    <property type="entry name" value="TolB, C-terminal domain"/>
    <property type="match status" value="1"/>
</dbReference>
<dbReference type="Proteomes" id="UP001562354">
    <property type="component" value="Unassembled WGS sequence"/>
</dbReference>
<evidence type="ECO:0000259" key="1">
    <source>
        <dbReference type="Pfam" id="PF08450"/>
    </source>
</evidence>
<name>A0ABR3PHC2_9PEZI</name>
<evidence type="ECO:0000313" key="3">
    <source>
        <dbReference type="Proteomes" id="UP001562354"/>
    </source>
</evidence>